<evidence type="ECO:0000256" key="5">
    <source>
        <dbReference type="ARBA" id="ARBA00023004"/>
    </source>
</evidence>
<evidence type="ECO:0000313" key="8">
    <source>
        <dbReference type="EMBL" id="WUP74075.1"/>
    </source>
</evidence>
<dbReference type="InterPro" id="IPR002401">
    <property type="entry name" value="Cyt_P450_E_grp-I"/>
</dbReference>
<dbReference type="EMBL" id="CP108085">
    <property type="protein sequence ID" value="WUP74075.1"/>
    <property type="molecule type" value="Genomic_DNA"/>
</dbReference>
<evidence type="ECO:0000256" key="2">
    <source>
        <dbReference type="ARBA" id="ARBA00022617"/>
    </source>
</evidence>
<keyword evidence="6 7" id="KW-0503">Monooxygenase</keyword>
<dbReference type="InterPro" id="IPR050196">
    <property type="entry name" value="Cytochrome_P450_Monoox"/>
</dbReference>
<dbReference type="Gene3D" id="1.10.630.10">
    <property type="entry name" value="Cytochrome P450"/>
    <property type="match status" value="1"/>
</dbReference>
<dbReference type="Proteomes" id="UP001432011">
    <property type="component" value="Chromosome"/>
</dbReference>
<name>A0ABZ1SQM3_9ACTN</name>
<dbReference type="InterPro" id="IPR036396">
    <property type="entry name" value="Cyt_P450_sf"/>
</dbReference>
<keyword evidence="2 7" id="KW-0349">Heme</keyword>
<comment type="similarity">
    <text evidence="1 7">Belongs to the cytochrome P450 family.</text>
</comment>
<evidence type="ECO:0000256" key="3">
    <source>
        <dbReference type="ARBA" id="ARBA00022723"/>
    </source>
</evidence>
<evidence type="ECO:0000256" key="4">
    <source>
        <dbReference type="ARBA" id="ARBA00023002"/>
    </source>
</evidence>
<organism evidence="8 9">
    <name type="scientific">Microbispora hainanensis</name>
    <dbReference type="NCBI Taxonomy" id="568844"/>
    <lineage>
        <taxon>Bacteria</taxon>
        <taxon>Bacillati</taxon>
        <taxon>Actinomycetota</taxon>
        <taxon>Actinomycetes</taxon>
        <taxon>Streptosporangiales</taxon>
        <taxon>Streptosporangiaceae</taxon>
        <taxon>Microbispora</taxon>
    </lineage>
</organism>
<dbReference type="PANTHER" id="PTHR24291">
    <property type="entry name" value="CYTOCHROME P450 FAMILY 4"/>
    <property type="match status" value="1"/>
</dbReference>
<dbReference type="PRINTS" id="PR00385">
    <property type="entry name" value="P450"/>
</dbReference>
<dbReference type="PROSITE" id="PS00086">
    <property type="entry name" value="CYTOCHROME_P450"/>
    <property type="match status" value="1"/>
</dbReference>
<accession>A0ABZ1SQM3</accession>
<dbReference type="SUPFAM" id="SSF48264">
    <property type="entry name" value="Cytochrome P450"/>
    <property type="match status" value="1"/>
</dbReference>
<evidence type="ECO:0000256" key="6">
    <source>
        <dbReference type="ARBA" id="ARBA00023033"/>
    </source>
</evidence>
<evidence type="ECO:0000256" key="1">
    <source>
        <dbReference type="ARBA" id="ARBA00010617"/>
    </source>
</evidence>
<dbReference type="PANTHER" id="PTHR24291:SF50">
    <property type="entry name" value="BIFUNCTIONAL ALBAFLAVENONE MONOOXYGENASE_TERPENE SYNTHASE"/>
    <property type="match status" value="1"/>
</dbReference>
<dbReference type="PRINTS" id="PR00463">
    <property type="entry name" value="EP450I"/>
</dbReference>
<keyword evidence="3 7" id="KW-0479">Metal-binding</keyword>
<proteinExistence type="inferred from homology"/>
<dbReference type="InterPro" id="IPR017972">
    <property type="entry name" value="Cyt_P450_CS"/>
</dbReference>
<keyword evidence="5 7" id="KW-0408">Iron</keyword>
<dbReference type="Pfam" id="PF00067">
    <property type="entry name" value="p450"/>
    <property type="match status" value="1"/>
</dbReference>
<reference evidence="8" key="1">
    <citation type="submission" date="2022-10" db="EMBL/GenBank/DDBJ databases">
        <title>The complete genomes of actinobacterial strains from the NBC collection.</title>
        <authorList>
            <person name="Joergensen T.S."/>
            <person name="Alvarez Arevalo M."/>
            <person name="Sterndorff E.B."/>
            <person name="Faurdal D."/>
            <person name="Vuksanovic O."/>
            <person name="Mourched A.-S."/>
            <person name="Charusanti P."/>
            <person name="Shaw S."/>
            <person name="Blin K."/>
            <person name="Weber T."/>
        </authorList>
    </citation>
    <scope>NUCLEOTIDE SEQUENCE</scope>
    <source>
        <strain evidence="8">NBC_00254</strain>
    </source>
</reference>
<sequence length="456" mass="50132">MPIDVDVNAVRQPRTLPLRQVLPAILRDPVSAVLQIGRESGGDVVRVNLGPFRPYLITHPDHLQHVLRGNSANYRRDGVLWKPLHRLFGESVMADGPAWEESRRVLQPVFTAKNVEALAARMAEAAGEGIDELAAPARSGLPIDVPSAMARIVNRVVMRIFFGDKISMADAQRLAPAFDAVGTSVIFRYLLPFVPYRVPLPGDRAFGNAVRTIDDVVIPLVDRHKDKPGDGDDIVSVLCRAAGSAGGGPDAARWVRDNLVAMLATATETTAGALTWLWPLLQAHPEVAASLRQEIGHVVGNGPVRPAHLAALPYTKQVVQELLRLFPVGWLFPRMVVEPEVLGGVLLKKGETIVISPFITHRMEAFWERPEEFDPGRFSGRRSSGRHRYAYFPFGGGPHQCLGMHVFMLEAQLIIAGILSRFDLLSCTPEVATPQMGASLRPRQRVEITLRPLPRT</sequence>
<evidence type="ECO:0000256" key="7">
    <source>
        <dbReference type="RuleBase" id="RU000461"/>
    </source>
</evidence>
<dbReference type="InterPro" id="IPR001128">
    <property type="entry name" value="Cyt_P450"/>
</dbReference>
<protein>
    <submittedName>
        <fullName evidence="8">Cytochrome P450</fullName>
    </submittedName>
</protein>
<keyword evidence="4 7" id="KW-0560">Oxidoreductase</keyword>
<keyword evidence="9" id="KW-1185">Reference proteome</keyword>
<evidence type="ECO:0000313" key="9">
    <source>
        <dbReference type="Proteomes" id="UP001432011"/>
    </source>
</evidence>
<gene>
    <name evidence="8" type="ORF">OG913_32595</name>
</gene>